<dbReference type="Gene3D" id="3.40.630.30">
    <property type="match status" value="1"/>
</dbReference>
<evidence type="ECO:0000256" key="2">
    <source>
        <dbReference type="ARBA" id="ARBA00023315"/>
    </source>
</evidence>
<protein>
    <submittedName>
        <fullName evidence="4">GNAT family N-acetyltransferase</fullName>
        <ecNumber evidence="4">2.3.1.-</ecNumber>
    </submittedName>
</protein>
<dbReference type="InterPro" id="IPR050832">
    <property type="entry name" value="Bact_Acetyltransf"/>
</dbReference>
<dbReference type="Pfam" id="PF13673">
    <property type="entry name" value="Acetyltransf_10"/>
    <property type="match status" value="1"/>
</dbReference>
<dbReference type="PANTHER" id="PTHR43877:SF2">
    <property type="entry name" value="AMINOALKYLPHOSPHONATE N-ACETYLTRANSFERASE-RELATED"/>
    <property type="match status" value="1"/>
</dbReference>
<feature type="domain" description="N-acetyltransferase" evidence="3">
    <location>
        <begin position="3"/>
        <end position="166"/>
    </location>
</feature>
<name>A0ABT8SU47_9HYPH</name>
<dbReference type="PROSITE" id="PS51186">
    <property type="entry name" value="GNAT"/>
    <property type="match status" value="1"/>
</dbReference>
<dbReference type="GO" id="GO:0016746">
    <property type="term" value="F:acyltransferase activity"/>
    <property type="evidence" value="ECO:0007669"/>
    <property type="project" value="UniProtKB-KW"/>
</dbReference>
<keyword evidence="5" id="KW-1185">Reference proteome</keyword>
<gene>
    <name evidence="4" type="ORF">Q2T52_07175</name>
</gene>
<accession>A0ABT8SU47</accession>
<evidence type="ECO:0000259" key="3">
    <source>
        <dbReference type="PROSITE" id="PS51186"/>
    </source>
</evidence>
<dbReference type="EMBL" id="JAUKWQ010000001">
    <property type="protein sequence ID" value="MDO1581876.1"/>
    <property type="molecule type" value="Genomic_DNA"/>
</dbReference>
<keyword evidence="2 4" id="KW-0012">Acyltransferase</keyword>
<organism evidence="4 5">
    <name type="scientific">Rhizobium oryzicola</name>
    <dbReference type="NCBI Taxonomy" id="1232668"/>
    <lineage>
        <taxon>Bacteria</taxon>
        <taxon>Pseudomonadati</taxon>
        <taxon>Pseudomonadota</taxon>
        <taxon>Alphaproteobacteria</taxon>
        <taxon>Hyphomicrobiales</taxon>
        <taxon>Rhizobiaceae</taxon>
        <taxon>Rhizobium/Agrobacterium group</taxon>
        <taxon>Rhizobium</taxon>
    </lineage>
</organism>
<reference evidence="4" key="2">
    <citation type="submission" date="2023-07" db="EMBL/GenBank/DDBJ databases">
        <authorList>
            <person name="Sun H."/>
        </authorList>
    </citation>
    <scope>NUCLEOTIDE SEQUENCE</scope>
    <source>
        <strain evidence="4">05753</strain>
    </source>
</reference>
<comment type="caution">
    <text evidence="4">The sequence shown here is derived from an EMBL/GenBank/DDBJ whole genome shotgun (WGS) entry which is preliminary data.</text>
</comment>
<dbReference type="RefSeq" id="WP_302075957.1">
    <property type="nucleotide sequence ID" value="NZ_JAUKWQ010000001.1"/>
</dbReference>
<reference evidence="4" key="1">
    <citation type="journal article" date="2015" name="Int. J. Syst. Evol. Microbiol.">
        <title>Rhizobium oryzicola sp. nov., potential plant-growth-promoting endophytic bacteria isolated from rice roots.</title>
        <authorList>
            <person name="Zhang X.X."/>
            <person name="Gao J.S."/>
            <person name="Cao Y.H."/>
            <person name="Sheirdil R.A."/>
            <person name="Wang X.C."/>
            <person name="Zhang L."/>
        </authorList>
    </citation>
    <scope>NUCLEOTIDE SEQUENCE</scope>
    <source>
        <strain evidence="4">05753</strain>
    </source>
</reference>
<keyword evidence="1 4" id="KW-0808">Transferase</keyword>
<dbReference type="InterPro" id="IPR000182">
    <property type="entry name" value="GNAT_dom"/>
</dbReference>
<dbReference type="Proteomes" id="UP001169006">
    <property type="component" value="Unassembled WGS sequence"/>
</dbReference>
<dbReference type="PANTHER" id="PTHR43877">
    <property type="entry name" value="AMINOALKYLPHOSPHONATE N-ACETYLTRANSFERASE-RELATED-RELATED"/>
    <property type="match status" value="1"/>
</dbReference>
<evidence type="ECO:0000256" key="1">
    <source>
        <dbReference type="ARBA" id="ARBA00022679"/>
    </source>
</evidence>
<dbReference type="EC" id="2.3.1.-" evidence="4"/>
<dbReference type="SUPFAM" id="SSF55729">
    <property type="entry name" value="Acyl-CoA N-acyltransferases (Nat)"/>
    <property type="match status" value="1"/>
</dbReference>
<evidence type="ECO:0000313" key="5">
    <source>
        <dbReference type="Proteomes" id="UP001169006"/>
    </source>
</evidence>
<proteinExistence type="predicted"/>
<sequence length="167" mass="18752">MVFFVRTASERDVEAVRTLLRETWVATYVPFYGEAKVGELIAAWHTPDAIRSRILRKDGEFLVADDGRQLGGMGYAAMSEKMTKTAVLHQLYVHPSFQNMGIGRDIFAELETCFPDAELMRLEVELKNVRAISFYNRLGFVEVDRTKNCGGGDSGIEAVIMEKPLAL</sequence>
<evidence type="ECO:0000313" key="4">
    <source>
        <dbReference type="EMBL" id="MDO1581876.1"/>
    </source>
</evidence>
<dbReference type="InterPro" id="IPR016181">
    <property type="entry name" value="Acyl_CoA_acyltransferase"/>
</dbReference>
<dbReference type="CDD" id="cd04301">
    <property type="entry name" value="NAT_SF"/>
    <property type="match status" value="1"/>
</dbReference>